<reference evidence="2" key="1">
    <citation type="submission" date="2016-10" db="EMBL/GenBank/DDBJ databases">
        <authorList>
            <person name="Varghese N."/>
            <person name="Submissions S."/>
        </authorList>
    </citation>
    <scope>NUCLEOTIDE SEQUENCE [LARGE SCALE GENOMIC DNA]</scope>
    <source>
        <strain evidence="2">2SM5</strain>
    </source>
</reference>
<sequence>MYITLDDVPLDDQLQWVNEFEHNPVEQTREHSITGALLVQEGVKLYGREIELRANGAAWTPLTVVRQLEALRNELGRVMLLTLADGRQHHVIWNRSNGASLTAEPLFREAYPTDESLYLISLRLLTVAPPPEPDPEP</sequence>
<gene>
    <name evidence="1" type="ORF">SAMN05216198_1570</name>
</gene>
<protein>
    <submittedName>
        <fullName evidence="1">Uncharacterized protein</fullName>
    </submittedName>
</protein>
<name>A0A1H1QSY3_9GAMM</name>
<proteinExistence type="predicted"/>
<evidence type="ECO:0000313" key="2">
    <source>
        <dbReference type="Proteomes" id="UP000243426"/>
    </source>
</evidence>
<evidence type="ECO:0000313" key="1">
    <source>
        <dbReference type="EMBL" id="SDS26581.1"/>
    </source>
</evidence>
<keyword evidence="2" id="KW-1185">Reference proteome</keyword>
<accession>A0A1H1QSY3</accession>
<dbReference type="AlphaFoldDB" id="A0A1H1QSY3"/>
<dbReference type="Proteomes" id="UP000243426">
    <property type="component" value="Chromosome I"/>
</dbReference>
<dbReference type="EMBL" id="LT629748">
    <property type="protein sequence ID" value="SDS26581.1"/>
    <property type="molecule type" value="Genomic_DNA"/>
</dbReference>
<dbReference type="STRING" id="797277.SAMN05216198_1570"/>
<organism evidence="1 2">
    <name type="scientific">Halopseudomonas litoralis</name>
    <dbReference type="NCBI Taxonomy" id="797277"/>
    <lineage>
        <taxon>Bacteria</taxon>
        <taxon>Pseudomonadati</taxon>
        <taxon>Pseudomonadota</taxon>
        <taxon>Gammaproteobacteria</taxon>
        <taxon>Pseudomonadales</taxon>
        <taxon>Pseudomonadaceae</taxon>
        <taxon>Halopseudomonas</taxon>
    </lineage>
</organism>
<dbReference type="RefSeq" id="WP_231702289.1">
    <property type="nucleotide sequence ID" value="NZ_LT629748.1"/>
</dbReference>